<keyword evidence="1" id="KW-0812">Transmembrane</keyword>
<evidence type="ECO:0000313" key="3">
    <source>
        <dbReference type="Proteomes" id="UP000275663"/>
    </source>
</evidence>
<keyword evidence="1" id="KW-0472">Membrane</keyword>
<accession>A0A3S9HJQ0</accession>
<feature type="transmembrane region" description="Helical" evidence="1">
    <location>
        <begin position="57"/>
        <end position="77"/>
    </location>
</feature>
<dbReference type="KEGG" id="upv:EJN92_10195"/>
<feature type="transmembrane region" description="Helical" evidence="1">
    <location>
        <begin position="89"/>
        <end position="111"/>
    </location>
</feature>
<name>A0A3S9HJQ0_9BURK</name>
<organism evidence="2 3">
    <name type="scientific">Undibacterium parvum</name>
    <dbReference type="NCBI Taxonomy" id="401471"/>
    <lineage>
        <taxon>Bacteria</taxon>
        <taxon>Pseudomonadati</taxon>
        <taxon>Pseudomonadota</taxon>
        <taxon>Betaproteobacteria</taxon>
        <taxon>Burkholderiales</taxon>
        <taxon>Oxalobacteraceae</taxon>
        <taxon>Undibacterium</taxon>
    </lineage>
</organism>
<feature type="transmembrane region" description="Helical" evidence="1">
    <location>
        <begin position="9"/>
        <end position="37"/>
    </location>
</feature>
<evidence type="ECO:0008006" key="4">
    <source>
        <dbReference type="Google" id="ProtNLM"/>
    </source>
</evidence>
<dbReference type="EMBL" id="CP034464">
    <property type="protein sequence ID" value="AZP12337.1"/>
    <property type="molecule type" value="Genomic_DNA"/>
</dbReference>
<protein>
    <recommendedName>
        <fullName evidence="4">DUF3995 domain-containing protein</fullName>
    </recommendedName>
</protein>
<keyword evidence="1" id="KW-1133">Transmembrane helix</keyword>
<keyword evidence="3" id="KW-1185">Reference proteome</keyword>
<proteinExistence type="predicted"/>
<evidence type="ECO:0000313" key="2">
    <source>
        <dbReference type="EMBL" id="AZP12337.1"/>
    </source>
</evidence>
<gene>
    <name evidence="2" type="ORF">EJN92_10195</name>
</gene>
<evidence type="ECO:0000256" key="1">
    <source>
        <dbReference type="SAM" id="Phobius"/>
    </source>
</evidence>
<dbReference type="AlphaFoldDB" id="A0A3S9HJQ0"/>
<reference evidence="2 3" key="1">
    <citation type="journal article" date="2011" name="Int. J. Syst. Evol. Microbiol.">
        <title>Description of Undibacterium oligocarboniphilum sp. nov., isolated from purified water, and Undibacterium pigrum strain CCUG 49012 as the type strain of Undibacterium parvum sp. nov., and emended descriptions of the genus Undibacterium and the species Undibacterium pigrum.</title>
        <authorList>
            <person name="Eder W."/>
            <person name="Wanner G."/>
            <person name="Ludwig W."/>
            <person name="Busse H.J."/>
            <person name="Ziemke-Kageler F."/>
            <person name="Lang E."/>
        </authorList>
    </citation>
    <scope>NUCLEOTIDE SEQUENCE [LARGE SCALE GENOMIC DNA]</scope>
    <source>
        <strain evidence="2 3">DSM 23061</strain>
    </source>
</reference>
<sequence length="147" mass="15911">MEMNIRAKLLVIAGIIAAATAVWHWLCIIGGLSWYAFAHAPPIILESVKQATLLAPAGAFMIGLLFLSCTVFAFSAAGLIRKIPLLKSALANIALLCLVRGGIGIAHLVLAQHLDRWELVASPVWFFCGVCFLLGLVEQYKMPQLAR</sequence>
<feature type="transmembrane region" description="Helical" evidence="1">
    <location>
        <begin position="117"/>
        <end position="137"/>
    </location>
</feature>
<dbReference type="Proteomes" id="UP000275663">
    <property type="component" value="Chromosome"/>
</dbReference>
<dbReference type="OrthoDB" id="8776813at2"/>